<gene>
    <name evidence="6" type="ORF">HHK36_025844</name>
</gene>
<dbReference type="InterPro" id="IPR044861">
    <property type="entry name" value="IPNS-like_FE2OG_OXY"/>
</dbReference>
<dbReference type="GO" id="GO:0046872">
    <property type="term" value="F:metal ion binding"/>
    <property type="evidence" value="ECO:0007669"/>
    <property type="project" value="UniProtKB-KW"/>
</dbReference>
<keyword evidence="3 4" id="KW-0408">Iron</keyword>
<proteinExistence type="inferred from homology"/>
<dbReference type="SUPFAM" id="SSF51197">
    <property type="entry name" value="Clavaminate synthase-like"/>
    <property type="match status" value="1"/>
</dbReference>
<dbReference type="InterPro" id="IPR005123">
    <property type="entry name" value="Oxoglu/Fe-dep_dioxygenase_dom"/>
</dbReference>
<comment type="caution">
    <text evidence="6">The sequence shown here is derived from an EMBL/GenBank/DDBJ whole genome shotgun (WGS) entry which is preliminary data.</text>
</comment>
<reference evidence="6 7" key="1">
    <citation type="submission" date="2020-04" db="EMBL/GenBank/DDBJ databases">
        <title>Plant Genome Project.</title>
        <authorList>
            <person name="Zhang R.-G."/>
        </authorList>
    </citation>
    <scope>NUCLEOTIDE SEQUENCE [LARGE SCALE GENOMIC DNA]</scope>
    <source>
        <strain evidence="6">YNK0</strain>
        <tissue evidence="6">Leaf</tissue>
    </source>
</reference>
<evidence type="ECO:0000256" key="2">
    <source>
        <dbReference type="ARBA" id="ARBA00022723"/>
    </source>
</evidence>
<dbReference type="InterPro" id="IPR026992">
    <property type="entry name" value="DIOX_N"/>
</dbReference>
<evidence type="ECO:0000256" key="3">
    <source>
        <dbReference type="ARBA" id="ARBA00023004"/>
    </source>
</evidence>
<dbReference type="PANTHER" id="PTHR47991">
    <property type="entry name" value="OXOGLUTARATE/IRON-DEPENDENT DIOXYGENASE"/>
    <property type="match status" value="1"/>
</dbReference>
<accession>A0A834YNY5</accession>
<dbReference type="EMBL" id="JABCRI010000019">
    <property type="protein sequence ID" value="KAF8389151.1"/>
    <property type="molecule type" value="Genomic_DNA"/>
</dbReference>
<sequence>MAGSPTKQDLTWKSVQELAINGDKPPARYIFCDGDGEQIDGFPPLFPVPVIDVSLITSSTSQSSKEDEELEKLQSALSSCGCFQAVGHGISSSFLDKVREVSKLFFELPTEEKQKYSRAVDELEGYGTDQVLSERQILDWSDRMFLGVHPEDQRKLKLWPENPGAFREVLHEFTAKIKFISEILLKAMARSLKLEENCFLNQFGEQSTMIARFNYYPHCARPDLVLGVKPHADGSGITILLQDREVEGLQLLQNDRWVRVPIIPDALFVNVGDQVQIMSNGIFKSPVHRVVTNSEKERITLAVFYMPQKEKEIGPEDGLIDEKRPRLFKKVKNYADIYFQYYQAGKRPIDAAKI</sequence>
<comment type="similarity">
    <text evidence="1 4">Belongs to the iron/ascorbate-dependent oxidoreductase family.</text>
</comment>
<dbReference type="OrthoDB" id="288590at2759"/>
<dbReference type="Pfam" id="PF03171">
    <property type="entry name" value="2OG-FeII_Oxy"/>
    <property type="match status" value="1"/>
</dbReference>
<organism evidence="6 7">
    <name type="scientific">Tetracentron sinense</name>
    <name type="common">Spur-leaf</name>
    <dbReference type="NCBI Taxonomy" id="13715"/>
    <lineage>
        <taxon>Eukaryota</taxon>
        <taxon>Viridiplantae</taxon>
        <taxon>Streptophyta</taxon>
        <taxon>Embryophyta</taxon>
        <taxon>Tracheophyta</taxon>
        <taxon>Spermatophyta</taxon>
        <taxon>Magnoliopsida</taxon>
        <taxon>Trochodendrales</taxon>
        <taxon>Trochodendraceae</taxon>
        <taxon>Tetracentron</taxon>
    </lineage>
</organism>
<evidence type="ECO:0000256" key="1">
    <source>
        <dbReference type="ARBA" id="ARBA00008056"/>
    </source>
</evidence>
<protein>
    <recommendedName>
        <fullName evidence="5">Fe2OG dioxygenase domain-containing protein</fullName>
    </recommendedName>
</protein>
<keyword evidence="7" id="KW-1185">Reference proteome</keyword>
<dbReference type="GO" id="GO:0016491">
    <property type="term" value="F:oxidoreductase activity"/>
    <property type="evidence" value="ECO:0007669"/>
    <property type="project" value="UniProtKB-KW"/>
</dbReference>
<dbReference type="Gene3D" id="2.60.120.330">
    <property type="entry name" value="B-lactam Antibiotic, Isopenicillin N Synthase, Chain"/>
    <property type="match status" value="1"/>
</dbReference>
<name>A0A834YNY5_TETSI</name>
<dbReference type="FunFam" id="2.60.120.330:FF:000018">
    <property type="entry name" value="2-oxoglutarate (2OG) and Fe(II)-dependent oxygenase superfamily protein"/>
    <property type="match status" value="1"/>
</dbReference>
<dbReference type="InterPro" id="IPR027443">
    <property type="entry name" value="IPNS-like_sf"/>
</dbReference>
<evidence type="ECO:0000313" key="6">
    <source>
        <dbReference type="EMBL" id="KAF8389151.1"/>
    </source>
</evidence>
<dbReference type="Proteomes" id="UP000655225">
    <property type="component" value="Unassembled WGS sequence"/>
</dbReference>
<keyword evidence="4" id="KW-0560">Oxidoreductase</keyword>
<keyword evidence="2 4" id="KW-0479">Metal-binding</keyword>
<dbReference type="AlphaFoldDB" id="A0A834YNY5"/>
<evidence type="ECO:0000313" key="7">
    <source>
        <dbReference type="Proteomes" id="UP000655225"/>
    </source>
</evidence>
<feature type="domain" description="Fe2OG dioxygenase" evidence="5">
    <location>
        <begin position="207"/>
        <end position="307"/>
    </location>
</feature>
<evidence type="ECO:0000256" key="4">
    <source>
        <dbReference type="RuleBase" id="RU003682"/>
    </source>
</evidence>
<dbReference type="OMA" id="HEFTAKC"/>
<dbReference type="InterPro" id="IPR050295">
    <property type="entry name" value="Plant_2OG-oxidoreductases"/>
</dbReference>
<dbReference type="PROSITE" id="PS51471">
    <property type="entry name" value="FE2OG_OXY"/>
    <property type="match status" value="1"/>
</dbReference>
<dbReference type="Pfam" id="PF14226">
    <property type="entry name" value="DIOX_N"/>
    <property type="match status" value="1"/>
</dbReference>
<evidence type="ECO:0000259" key="5">
    <source>
        <dbReference type="PROSITE" id="PS51471"/>
    </source>
</evidence>